<proteinExistence type="predicted"/>
<organism evidence="1 2">
    <name type="scientific">Chelonia mydas</name>
    <name type="common">Green sea-turtle</name>
    <name type="synonym">Chelonia agassizi</name>
    <dbReference type="NCBI Taxonomy" id="8469"/>
    <lineage>
        <taxon>Eukaryota</taxon>
        <taxon>Metazoa</taxon>
        <taxon>Chordata</taxon>
        <taxon>Craniata</taxon>
        <taxon>Vertebrata</taxon>
        <taxon>Euteleostomi</taxon>
        <taxon>Archelosauria</taxon>
        <taxon>Testudinata</taxon>
        <taxon>Testudines</taxon>
        <taxon>Cryptodira</taxon>
        <taxon>Durocryptodira</taxon>
        <taxon>Americhelydia</taxon>
        <taxon>Chelonioidea</taxon>
        <taxon>Cheloniidae</taxon>
        <taxon>Chelonia</taxon>
    </lineage>
</organism>
<evidence type="ECO:0000313" key="2">
    <source>
        <dbReference type="Proteomes" id="UP000031443"/>
    </source>
</evidence>
<sequence>MDPALLTRMLLALTNTSRVAVELFLKLQRQEECDIDLATRSYDTRLLVAFMEVLTTVTGQAVFIMEDTSLLMVSRESREGLLQDCGFCPDPYAAHLCAAMVPPPRRDSSVERKSYP</sequence>
<dbReference type="Proteomes" id="UP000031443">
    <property type="component" value="Unassembled WGS sequence"/>
</dbReference>
<dbReference type="EMBL" id="KB523138">
    <property type="protein sequence ID" value="EMP37190.1"/>
    <property type="molecule type" value="Genomic_DNA"/>
</dbReference>
<dbReference type="AlphaFoldDB" id="M7BN85"/>
<name>M7BN85_CHEMY</name>
<reference evidence="2" key="1">
    <citation type="journal article" date="2013" name="Nat. Genet.">
        <title>The draft genomes of soft-shell turtle and green sea turtle yield insights into the development and evolution of the turtle-specific body plan.</title>
        <authorList>
            <person name="Wang Z."/>
            <person name="Pascual-Anaya J."/>
            <person name="Zadissa A."/>
            <person name="Li W."/>
            <person name="Niimura Y."/>
            <person name="Huang Z."/>
            <person name="Li C."/>
            <person name="White S."/>
            <person name="Xiong Z."/>
            <person name="Fang D."/>
            <person name="Wang B."/>
            <person name="Ming Y."/>
            <person name="Chen Y."/>
            <person name="Zheng Y."/>
            <person name="Kuraku S."/>
            <person name="Pignatelli M."/>
            <person name="Herrero J."/>
            <person name="Beal K."/>
            <person name="Nozawa M."/>
            <person name="Li Q."/>
            <person name="Wang J."/>
            <person name="Zhang H."/>
            <person name="Yu L."/>
            <person name="Shigenobu S."/>
            <person name="Wang J."/>
            <person name="Liu J."/>
            <person name="Flicek P."/>
            <person name="Searle S."/>
            <person name="Wang J."/>
            <person name="Kuratani S."/>
            <person name="Yin Y."/>
            <person name="Aken B."/>
            <person name="Zhang G."/>
            <person name="Irie N."/>
        </authorList>
    </citation>
    <scope>NUCLEOTIDE SEQUENCE [LARGE SCALE GENOMIC DNA]</scope>
</reference>
<gene>
    <name evidence="1" type="ORF">UY3_05721</name>
</gene>
<protein>
    <submittedName>
        <fullName evidence="1">Uncharacterized protein</fullName>
    </submittedName>
</protein>
<evidence type="ECO:0000313" key="1">
    <source>
        <dbReference type="EMBL" id="EMP37190.1"/>
    </source>
</evidence>
<keyword evidence="2" id="KW-1185">Reference proteome</keyword>
<accession>M7BN85</accession>